<accession>A0ABV7QVA8</accession>
<dbReference type="SUPFAM" id="SSF48239">
    <property type="entry name" value="Terpenoid cyclases/Protein prenyltransferases"/>
    <property type="match status" value="3"/>
</dbReference>
<evidence type="ECO:0000256" key="9">
    <source>
        <dbReference type="ARBA" id="ARBA00032766"/>
    </source>
</evidence>
<dbReference type="InterPro" id="IPR045089">
    <property type="entry name" value="PGGT1B-like"/>
</dbReference>
<evidence type="ECO:0000256" key="8">
    <source>
        <dbReference type="ARBA" id="ARBA00030816"/>
    </source>
</evidence>
<keyword evidence="7" id="KW-0862">Zinc</keyword>
<dbReference type="Gene3D" id="1.50.10.20">
    <property type="match status" value="3"/>
</dbReference>
<dbReference type="InterPro" id="IPR001330">
    <property type="entry name" value="Prenyltrans"/>
</dbReference>
<keyword evidence="12" id="KW-1185">Reference proteome</keyword>
<protein>
    <recommendedName>
        <fullName evidence="8">Geranylgeranyl transferase type II subunit beta</fullName>
    </recommendedName>
    <alternativeName>
        <fullName evidence="9">Type II protein geranyl-geranyltransferase subunit beta</fullName>
    </alternativeName>
</protein>
<dbReference type="EMBL" id="JBHRWI010000074">
    <property type="protein sequence ID" value="MFC3517083.1"/>
    <property type="molecule type" value="Genomic_DNA"/>
</dbReference>
<keyword evidence="4" id="KW-0808">Transferase</keyword>
<dbReference type="PANTHER" id="PTHR11774">
    <property type="entry name" value="GERANYLGERANYL TRANSFERASE TYPE BETA SUBUNIT"/>
    <property type="match status" value="1"/>
</dbReference>
<organism evidence="11 12">
    <name type="scientific">Amycolatopsis halotolerans</name>
    <dbReference type="NCBI Taxonomy" id="330083"/>
    <lineage>
        <taxon>Bacteria</taxon>
        <taxon>Bacillati</taxon>
        <taxon>Actinomycetota</taxon>
        <taxon>Actinomycetes</taxon>
        <taxon>Pseudonocardiales</taxon>
        <taxon>Pseudonocardiaceae</taxon>
        <taxon>Amycolatopsis</taxon>
    </lineage>
</organism>
<evidence type="ECO:0000256" key="5">
    <source>
        <dbReference type="ARBA" id="ARBA00022723"/>
    </source>
</evidence>
<gene>
    <name evidence="11" type="ORF">ACFORO_43460</name>
</gene>
<feature type="domain" description="Prenyltransferase alpha-alpha toroid" evidence="10">
    <location>
        <begin position="16"/>
        <end position="97"/>
    </location>
</feature>
<reference evidence="12" key="1">
    <citation type="journal article" date="2019" name="Int. J. Syst. Evol. Microbiol.">
        <title>The Global Catalogue of Microorganisms (GCM) 10K type strain sequencing project: providing services to taxonomists for standard genome sequencing and annotation.</title>
        <authorList>
            <consortium name="The Broad Institute Genomics Platform"/>
            <consortium name="The Broad Institute Genome Sequencing Center for Infectious Disease"/>
            <person name="Wu L."/>
            <person name="Ma J."/>
        </authorList>
    </citation>
    <scope>NUCLEOTIDE SEQUENCE [LARGE SCALE GENOMIC DNA]</scope>
    <source>
        <strain evidence="12">CGMCC 4.7682</strain>
    </source>
</reference>
<proteinExistence type="inferred from homology"/>
<evidence type="ECO:0000256" key="2">
    <source>
        <dbReference type="ARBA" id="ARBA00010497"/>
    </source>
</evidence>
<comment type="caution">
    <text evidence="11">The sequence shown here is derived from an EMBL/GenBank/DDBJ whole genome shotgun (WGS) entry which is preliminary data.</text>
</comment>
<feature type="domain" description="Prenyltransferase alpha-alpha toroid" evidence="10">
    <location>
        <begin position="189"/>
        <end position="346"/>
    </location>
</feature>
<keyword evidence="3" id="KW-0637">Prenyltransferase</keyword>
<keyword evidence="6" id="KW-0677">Repeat</keyword>
<evidence type="ECO:0000256" key="4">
    <source>
        <dbReference type="ARBA" id="ARBA00022679"/>
    </source>
</evidence>
<evidence type="ECO:0000313" key="12">
    <source>
        <dbReference type="Proteomes" id="UP001595764"/>
    </source>
</evidence>
<evidence type="ECO:0000256" key="7">
    <source>
        <dbReference type="ARBA" id="ARBA00022833"/>
    </source>
</evidence>
<evidence type="ECO:0000256" key="1">
    <source>
        <dbReference type="ARBA" id="ARBA00001947"/>
    </source>
</evidence>
<name>A0ABV7QVA8_9PSEU</name>
<dbReference type="Proteomes" id="UP001595764">
    <property type="component" value="Unassembled WGS sequence"/>
</dbReference>
<dbReference type="CDD" id="cd00688">
    <property type="entry name" value="ISOPREN_C2_like"/>
    <property type="match status" value="2"/>
</dbReference>
<evidence type="ECO:0000256" key="6">
    <source>
        <dbReference type="ARBA" id="ARBA00022737"/>
    </source>
</evidence>
<dbReference type="PANTHER" id="PTHR11774:SF11">
    <property type="entry name" value="GERANYLGERANYL TRANSFERASE TYPE-2 SUBUNIT BETA"/>
    <property type="match status" value="1"/>
</dbReference>
<evidence type="ECO:0000259" key="10">
    <source>
        <dbReference type="Pfam" id="PF00432"/>
    </source>
</evidence>
<sequence>MTATTAPAVLADGGLSQGEADLSCSYAAVRTLRRLGRTPAEPAGIARFLRSRRNSDGGYTWQRGLPSDGWATYCCTRALRDLGEEIDEPARVAEWVSGTGTVEGGFAMSAGRPPDVWATWCATKTLVEVTGTAAPEPARHAGWLAALQGPDGGLAWQPGSNLSDARACYYGVRAWRAVTTAPLPWRTGPLVSWLCEQQTVEGGFRFAPGSAVCLWATFRAVLTLRVLGAQPPDPAGALAWIGDRRLPGGGYERWPGYGRSDIWACFSAVGALTALGYDLPAAEADAIAEAVARCRLAGSGYTYRSPEAAGDSLATAAGLLTSARSGTPAPGLVRWLQDAQPPAEDGVGYMPGQTAEVRCTQWAFEALRASGHRLDERRLRRWIARLQNPDGGFAHWLGRASDLGSTTAAVELADRLTGGRPTTILDGARAVAFVTLCRDGGLVDPASAGTAAASAAAQAARVLHLLGARPAAANLHAGLACYARATGGYAATALGLPDLATTYQVVRTDQCLGRDSDRACVARFLLRVELGDGHYAWSPRSPAVAGPLADCLGALLRAWLTDPAALLPPLNL</sequence>
<comment type="cofactor">
    <cofactor evidence="1">
        <name>Zn(2+)</name>
        <dbReference type="ChEBI" id="CHEBI:29105"/>
    </cofactor>
</comment>
<dbReference type="RefSeq" id="WP_377873920.1">
    <property type="nucleotide sequence ID" value="NZ_JBHMAY010000061.1"/>
</dbReference>
<dbReference type="Pfam" id="PF00432">
    <property type="entry name" value="Prenyltrans"/>
    <property type="match status" value="2"/>
</dbReference>
<comment type="similarity">
    <text evidence="2">Belongs to the protein prenyltransferase subunit beta family.</text>
</comment>
<keyword evidence="5" id="KW-0479">Metal-binding</keyword>
<evidence type="ECO:0000256" key="3">
    <source>
        <dbReference type="ARBA" id="ARBA00022602"/>
    </source>
</evidence>
<dbReference type="InterPro" id="IPR008930">
    <property type="entry name" value="Terpenoid_cyclase/PrenylTrfase"/>
</dbReference>
<evidence type="ECO:0000313" key="11">
    <source>
        <dbReference type="EMBL" id="MFC3517083.1"/>
    </source>
</evidence>